<dbReference type="Proteomes" id="UP001205185">
    <property type="component" value="Unassembled WGS sequence"/>
</dbReference>
<evidence type="ECO:0000313" key="1">
    <source>
        <dbReference type="EMBL" id="MCP2270351.1"/>
    </source>
</evidence>
<protein>
    <recommendedName>
        <fullName evidence="3">DUF3052 family protein</fullName>
    </recommendedName>
</protein>
<accession>A0ABT1ICR6</accession>
<dbReference type="RefSeq" id="WP_253887337.1">
    <property type="nucleotide sequence ID" value="NZ_BAAAVB010000009.1"/>
</dbReference>
<sequence length="129" mass="13854">MTAGYSGKPLAQKLGVKAASRVLVTGAPEGFDLGAPHHSRAGREPYDAVLLFCPWTADLVRGWAPSVARLKVDGALWVAWPKKAAKVPTDLDENGVRGFALEHGLVDVKVCAIDAVWSGLKLVRRLVDR</sequence>
<dbReference type="EMBL" id="JAMTCO010000007">
    <property type="protein sequence ID" value="MCP2270351.1"/>
    <property type="molecule type" value="Genomic_DNA"/>
</dbReference>
<name>A0ABT1ICR6_9PSEU</name>
<keyword evidence="2" id="KW-1185">Reference proteome</keyword>
<comment type="caution">
    <text evidence="1">The sequence shown here is derived from an EMBL/GenBank/DDBJ whole genome shotgun (WGS) entry which is preliminary data.</text>
</comment>
<gene>
    <name evidence="1" type="ORF">LV75_002852</name>
</gene>
<evidence type="ECO:0000313" key="2">
    <source>
        <dbReference type="Proteomes" id="UP001205185"/>
    </source>
</evidence>
<organism evidence="1 2">
    <name type="scientific">Actinokineospora diospyrosa</name>
    <dbReference type="NCBI Taxonomy" id="103728"/>
    <lineage>
        <taxon>Bacteria</taxon>
        <taxon>Bacillati</taxon>
        <taxon>Actinomycetota</taxon>
        <taxon>Actinomycetes</taxon>
        <taxon>Pseudonocardiales</taxon>
        <taxon>Pseudonocardiaceae</taxon>
        <taxon>Actinokineospora</taxon>
    </lineage>
</organism>
<evidence type="ECO:0008006" key="3">
    <source>
        <dbReference type="Google" id="ProtNLM"/>
    </source>
</evidence>
<proteinExistence type="predicted"/>
<reference evidence="1 2" key="1">
    <citation type="submission" date="2022-06" db="EMBL/GenBank/DDBJ databases">
        <title>Genomic Encyclopedia of Archaeal and Bacterial Type Strains, Phase II (KMG-II): from individual species to whole genera.</title>
        <authorList>
            <person name="Goeker M."/>
        </authorList>
    </citation>
    <scope>NUCLEOTIDE SEQUENCE [LARGE SCALE GENOMIC DNA]</scope>
    <source>
        <strain evidence="1 2">DSM 44255</strain>
    </source>
</reference>